<name>A0ABQ7BNN1_BRACR</name>
<sequence>MRLTGFCVSFPSVASEQAIVQQLTPHWFRIKPLRLRIRLDPCNIAKHLQAREQFKHETQHTKEKINLQHYETSQTLEEPFSEKITFLDKCTFLEDQTAIHTNIFSNTYSSRRLKNVSGNTKDKIAVRNNAGKTTPAATVPMANAYANAKFLRKSKTLPRLFATGSAMKRARDFSF</sequence>
<reference evidence="1 2" key="1">
    <citation type="journal article" date="2020" name="BMC Genomics">
        <title>Intraspecific diversification of the crop wild relative Brassica cretica Lam. using demographic model selection.</title>
        <authorList>
            <person name="Kioukis A."/>
            <person name="Michalopoulou V.A."/>
            <person name="Briers L."/>
            <person name="Pirintsos S."/>
            <person name="Studholme D.J."/>
            <person name="Pavlidis P."/>
            <person name="Sarris P.F."/>
        </authorList>
    </citation>
    <scope>NUCLEOTIDE SEQUENCE [LARGE SCALE GENOMIC DNA]</scope>
    <source>
        <strain evidence="2">cv. PFS-1207/04</strain>
    </source>
</reference>
<accession>A0ABQ7BNN1</accession>
<gene>
    <name evidence="1" type="ORF">DY000_02039537</name>
</gene>
<dbReference type="Proteomes" id="UP000266723">
    <property type="component" value="Unassembled WGS sequence"/>
</dbReference>
<evidence type="ECO:0000313" key="2">
    <source>
        <dbReference type="Proteomes" id="UP000266723"/>
    </source>
</evidence>
<evidence type="ECO:0000313" key="1">
    <source>
        <dbReference type="EMBL" id="KAF3534324.1"/>
    </source>
</evidence>
<keyword evidence="2" id="KW-1185">Reference proteome</keyword>
<evidence type="ECO:0008006" key="3">
    <source>
        <dbReference type="Google" id="ProtNLM"/>
    </source>
</evidence>
<protein>
    <recommendedName>
        <fullName evidence="3">TPX2 central domain-containing protein</fullName>
    </recommendedName>
</protein>
<comment type="caution">
    <text evidence="1">The sequence shown here is derived from an EMBL/GenBank/DDBJ whole genome shotgun (WGS) entry which is preliminary data.</text>
</comment>
<proteinExistence type="predicted"/>
<dbReference type="EMBL" id="QGKV02001507">
    <property type="protein sequence ID" value="KAF3534324.1"/>
    <property type="molecule type" value="Genomic_DNA"/>
</dbReference>
<organism evidence="1 2">
    <name type="scientific">Brassica cretica</name>
    <name type="common">Mustard</name>
    <dbReference type="NCBI Taxonomy" id="69181"/>
    <lineage>
        <taxon>Eukaryota</taxon>
        <taxon>Viridiplantae</taxon>
        <taxon>Streptophyta</taxon>
        <taxon>Embryophyta</taxon>
        <taxon>Tracheophyta</taxon>
        <taxon>Spermatophyta</taxon>
        <taxon>Magnoliopsida</taxon>
        <taxon>eudicotyledons</taxon>
        <taxon>Gunneridae</taxon>
        <taxon>Pentapetalae</taxon>
        <taxon>rosids</taxon>
        <taxon>malvids</taxon>
        <taxon>Brassicales</taxon>
        <taxon>Brassicaceae</taxon>
        <taxon>Brassiceae</taxon>
        <taxon>Brassica</taxon>
    </lineage>
</organism>